<proteinExistence type="predicted"/>
<feature type="compositionally biased region" description="Pro residues" evidence="1">
    <location>
        <begin position="510"/>
        <end position="520"/>
    </location>
</feature>
<evidence type="ECO:0000313" key="2">
    <source>
        <dbReference type="EMBL" id="NYG56840.1"/>
    </source>
</evidence>
<evidence type="ECO:0008006" key="4">
    <source>
        <dbReference type="Google" id="ProtNLM"/>
    </source>
</evidence>
<dbReference type="RefSeq" id="WP_179519028.1">
    <property type="nucleotide sequence ID" value="NZ_JACCAC010000001.1"/>
</dbReference>
<feature type="region of interest" description="Disordered" evidence="1">
    <location>
        <begin position="270"/>
        <end position="300"/>
    </location>
</feature>
<evidence type="ECO:0000256" key="1">
    <source>
        <dbReference type="SAM" id="MobiDB-lite"/>
    </source>
</evidence>
<gene>
    <name evidence="2" type="ORF">BJ989_003144</name>
</gene>
<dbReference type="EMBL" id="JACCAC010000001">
    <property type="protein sequence ID" value="NYG56840.1"/>
    <property type="molecule type" value="Genomic_DNA"/>
</dbReference>
<feature type="region of interest" description="Disordered" evidence="1">
    <location>
        <begin position="494"/>
        <end position="563"/>
    </location>
</feature>
<protein>
    <recommendedName>
        <fullName evidence="4">DUF222 domain-containing protein</fullName>
    </recommendedName>
</protein>
<evidence type="ECO:0000313" key="3">
    <source>
        <dbReference type="Proteomes" id="UP000544110"/>
    </source>
</evidence>
<dbReference type="AlphaFoldDB" id="A0A7Y9RZJ1"/>
<feature type="compositionally biased region" description="Basic and acidic residues" evidence="1">
    <location>
        <begin position="544"/>
        <end position="556"/>
    </location>
</feature>
<sequence length="563" mass="58884">MTTSPAPELDTAIAVLDRAGALVADARVVDAELMRAACAWADLHPADALDAATVAGTYGDTALPIAGAYAPSVTEFAVAEFATRLGRSTTSGAAYLGQALVCRHLLPRLWDAVQAHRVDGWRARLVARMVLGKGLTPEAAGWVDRHVTPVAQTIGATTLERLVAEALARFMPDEAELAHAEAREQRRFDVHLDDRPGDDLTGTVDATGCFDLPDGITIHDAVTEEKQRLRALGATAEPGPLSAQALLNLVVRGSDGVSAQATLDLVTVDGGRAASPGERVETPGTDTAGSGSQPGRSAGRRQRRYLLHLHLSDAVLRTSMSRGRLRAGDGAVGRVEETRAPVTATAIRDWLTTAGIDGVAPQVTVLPVLDLNEAVHTEAYEVPRRLAHQTALTHLTCVFPWCGRAARRCDHDHAVPYNPVDRAGEADAAGEAGEAGEATIGPAGGPTCSCNIAPLCRPHHRLKTHGHAATRWTLTPAGAGAWLWKSPHGAHYLRDHTGTRPLDGPLAHNPGPPDAGPAPPDSGRACNTGPPPGSGPAQECDTGPPRDGDPPHHDDTGPPAPAD</sequence>
<dbReference type="Proteomes" id="UP000544110">
    <property type="component" value="Unassembled WGS sequence"/>
</dbReference>
<feature type="compositionally biased region" description="Polar residues" evidence="1">
    <location>
        <begin position="284"/>
        <end position="295"/>
    </location>
</feature>
<comment type="caution">
    <text evidence="2">The sequence shown here is derived from an EMBL/GenBank/DDBJ whole genome shotgun (WGS) entry which is preliminary data.</text>
</comment>
<reference evidence="2 3" key="1">
    <citation type="submission" date="2020-07" db="EMBL/GenBank/DDBJ databases">
        <title>Sequencing the genomes of 1000 actinobacteria strains.</title>
        <authorList>
            <person name="Klenk H.-P."/>
        </authorList>
    </citation>
    <scope>NUCLEOTIDE SEQUENCE [LARGE SCALE GENOMIC DNA]</scope>
    <source>
        <strain evidence="2 3">DSM 24552</strain>
    </source>
</reference>
<organism evidence="2 3">
    <name type="scientific">Nocardioides perillae</name>
    <dbReference type="NCBI Taxonomy" id="1119534"/>
    <lineage>
        <taxon>Bacteria</taxon>
        <taxon>Bacillati</taxon>
        <taxon>Actinomycetota</taxon>
        <taxon>Actinomycetes</taxon>
        <taxon>Propionibacteriales</taxon>
        <taxon>Nocardioidaceae</taxon>
        <taxon>Nocardioides</taxon>
    </lineage>
</organism>
<accession>A0A7Y9RZJ1</accession>
<keyword evidence="3" id="KW-1185">Reference proteome</keyword>
<name>A0A7Y9RZJ1_9ACTN</name>